<dbReference type="GO" id="GO:0005737">
    <property type="term" value="C:cytoplasm"/>
    <property type="evidence" value="ECO:0007669"/>
    <property type="project" value="InterPro"/>
</dbReference>
<dbReference type="Pfam" id="PF01412">
    <property type="entry name" value="ArfGap"/>
    <property type="match status" value="1"/>
</dbReference>
<evidence type="ECO:0000256" key="5">
    <source>
        <dbReference type="SAM" id="Coils"/>
    </source>
</evidence>
<dbReference type="PANTHER" id="PTHR45854">
    <property type="entry name" value="ASAP FAMILY MEMBER"/>
    <property type="match status" value="1"/>
</dbReference>
<feature type="region of interest" description="Disordered" evidence="6">
    <location>
        <begin position="486"/>
        <end position="507"/>
    </location>
</feature>
<dbReference type="SUPFAM" id="SSF57863">
    <property type="entry name" value="ArfGap/RecO-like zinc finger"/>
    <property type="match status" value="1"/>
</dbReference>
<dbReference type="Gene3D" id="1.20.1270.60">
    <property type="entry name" value="Arfaptin homology (AH) domain/BAR domain"/>
    <property type="match status" value="1"/>
</dbReference>
<organism evidence="9">
    <name type="scientific">Schistocephalus solidus</name>
    <name type="common">Tapeworm</name>
    <dbReference type="NCBI Taxonomy" id="70667"/>
    <lineage>
        <taxon>Eukaryota</taxon>
        <taxon>Metazoa</taxon>
        <taxon>Spiralia</taxon>
        <taxon>Lophotrochozoa</taxon>
        <taxon>Platyhelminthes</taxon>
        <taxon>Cestoda</taxon>
        <taxon>Eucestoda</taxon>
        <taxon>Diphyllobothriidea</taxon>
        <taxon>Diphyllobothriidae</taxon>
        <taxon>Schistocephalus</taxon>
    </lineage>
</organism>
<dbReference type="InterPro" id="IPR002110">
    <property type="entry name" value="Ankyrin_rpt"/>
</dbReference>
<evidence type="ECO:0000256" key="6">
    <source>
        <dbReference type="SAM" id="MobiDB-lite"/>
    </source>
</evidence>
<dbReference type="PROSITE" id="PS50115">
    <property type="entry name" value="ARFGAP"/>
    <property type="match status" value="1"/>
</dbReference>
<proteinExistence type="predicted"/>
<sequence length="1281" mass="140046">MTEPVAVDEFIHDTLEDIKSPTKSEFSSKIPQVRFTVHSLDEGLEADKSVLSKSRKIIKNVVSTGIGYADATLSLCDHLEKLGQFALEPIEGNGSDLAAGLCQFSVIHRDLANMFRHLMQNLNSILVFPMETFLQSELKSDLKKPFEKALKDYEYKYEKLRKEKIQAMKESGVYMPDVFTAEMAEDLEKERRRLQLEVCEYLIKVNEVKSKKGADFLQHFIDFYRAHLHYLKECVCVMEHFGKSMPDLANRISLLQRQHDAQKRRLVDTRENVRRLLEKESNSTSTAMPAQPLQINPAYGTRKSGFLLKKSDGKVKRVWQRRRVCITDTEFCLYHADEAKPPVKLMLLTCQLKFPPGEGPSAVGAPTSNGPTPGAHTAGANADSADAPTTASHASQDPKRSFYLVSNNRTYQFQAEDERDFDEWTNVLSNAMQAVFNQALNGDESGTKISLEGSSGLQRNSNSPQTTGGIGGGLYDSQYSHNRFGANRMSQGSSLTGSEGDLLDSPNLTAARTANGHNSDIVTTCLSDATECNLKGRALHQAIQSIMRRQVPGNEVCADCGRPDPEWVSVNLGVLICLECCGTHRELGVQCSRTQSLLMDDLSTSQLLLPRFIGNRTFNEVYESSLADGIKPKPSDSTSDTMVMKKRRAFIRSKYVERRFITSTTGGTVGRQSKARSSLGRRASLEPVRVSGNDTTAAAAVTRETIISDPDRFLRRDLLRATRTGDLATLLQVHAEGFDLNSRLLPSDDPDVGESGDTVLHLAIQASVAAPTNYHGGGGRYSPVNGLTGLSPENKMVQSFHAMSSQPCALPSRNCLPLIEFIIQNSPLASIQRTNNQGDTVLHYAARFASPDAVRLLLNVGGLPSPMLLQKNNAGETPLETANTQLSDLSLRDLEPEGVPTAALEARLQQCISLLELAETVQNLSRDGADKTALLFNSSASADADSAAAKLQLVEAIDDLQSVNWAPDSAAATASPARSFSPACTMSKPTSVVRRTSDVLCKLFDRSFGSTGLDMPEGVPKSTTSARVNSPYSASSPFSQSFKGSSATKLGSVLATLPRKKGPAPRPPSFRHDSTSVNASSAWFSLSTDSCGSGQRSLSEYSESTPPSRRFSSSGGTDLPPGYAVASSRHLASSTPLSANRNSSRSAKQAGDVASAPHQSSDHIDVLLDVLEEDPTPERLLDPATGRPYPATISRISARAASEGVVLVKLDRFLVIFLHPDILTRQHFLLVFRRKILHFPRRTMMMMIARAWNYCRPRYLTMSIQIDPVNSPDVPLPPHAL</sequence>
<dbReference type="PANTHER" id="PTHR45854:SF3">
    <property type="entry name" value="ARFGAP WITH SH3 DOMAIN, ANK REPEAT AND PH DOMAIN-CONTAINING PROTEIN"/>
    <property type="match status" value="1"/>
</dbReference>
<name>A0A0X3NUR3_SCHSO</name>
<keyword evidence="2" id="KW-0862">Zinc</keyword>
<feature type="region of interest" description="Disordered" evidence="6">
    <location>
        <begin position="1094"/>
        <end position="1160"/>
    </location>
</feature>
<dbReference type="InterPro" id="IPR043593">
    <property type="entry name" value="ASAP"/>
</dbReference>
<dbReference type="GO" id="GO:0008270">
    <property type="term" value="F:zinc ion binding"/>
    <property type="evidence" value="ECO:0007669"/>
    <property type="project" value="UniProtKB-KW"/>
</dbReference>
<dbReference type="SUPFAM" id="SSF50729">
    <property type="entry name" value="PH domain-like"/>
    <property type="match status" value="1"/>
</dbReference>
<keyword evidence="1" id="KW-0479">Metal-binding</keyword>
<dbReference type="GO" id="GO:0005096">
    <property type="term" value="F:GTPase activator activity"/>
    <property type="evidence" value="ECO:0007669"/>
    <property type="project" value="InterPro"/>
</dbReference>
<feature type="compositionally biased region" description="Polar residues" evidence="6">
    <location>
        <begin position="452"/>
        <end position="467"/>
    </location>
</feature>
<dbReference type="Pfam" id="PF00169">
    <property type="entry name" value="PH"/>
    <property type="match status" value="1"/>
</dbReference>
<evidence type="ECO:0000256" key="4">
    <source>
        <dbReference type="PROSITE-ProRule" id="PRU00288"/>
    </source>
</evidence>
<dbReference type="InterPro" id="IPR011993">
    <property type="entry name" value="PH-like_dom_sf"/>
</dbReference>
<dbReference type="CDD" id="cd08834">
    <property type="entry name" value="ArfGap_ASAP"/>
    <property type="match status" value="1"/>
</dbReference>
<evidence type="ECO:0000256" key="3">
    <source>
        <dbReference type="PROSITE-ProRule" id="PRU00023"/>
    </source>
</evidence>
<feature type="domain" description="PH" evidence="7">
    <location>
        <begin position="300"/>
        <end position="433"/>
    </location>
</feature>
<dbReference type="InterPro" id="IPR001849">
    <property type="entry name" value="PH_domain"/>
</dbReference>
<dbReference type="Gene3D" id="1.25.40.20">
    <property type="entry name" value="Ankyrin repeat-containing domain"/>
    <property type="match status" value="1"/>
</dbReference>
<dbReference type="InterPro" id="IPR001164">
    <property type="entry name" value="ArfGAP_dom"/>
</dbReference>
<dbReference type="EMBL" id="GEEE01020122">
    <property type="protein sequence ID" value="JAP43103.1"/>
    <property type="molecule type" value="Transcribed_RNA"/>
</dbReference>
<keyword evidence="3" id="KW-0040">ANK repeat</keyword>
<dbReference type="InterPro" id="IPR038508">
    <property type="entry name" value="ArfGAP_dom_sf"/>
</dbReference>
<dbReference type="SMART" id="SM00105">
    <property type="entry name" value="ArfGap"/>
    <property type="match status" value="1"/>
</dbReference>
<dbReference type="InterPro" id="IPR004148">
    <property type="entry name" value="BAR_dom"/>
</dbReference>
<evidence type="ECO:0000313" key="9">
    <source>
        <dbReference type="EMBL" id="JAP43103.1"/>
    </source>
</evidence>
<dbReference type="Pfam" id="PF13637">
    <property type="entry name" value="Ank_4"/>
    <property type="match status" value="1"/>
</dbReference>
<evidence type="ECO:0000256" key="1">
    <source>
        <dbReference type="ARBA" id="ARBA00022723"/>
    </source>
</evidence>
<reference evidence="9" key="1">
    <citation type="submission" date="2016-01" db="EMBL/GenBank/DDBJ databases">
        <title>Reference transcriptome for the parasite Schistocephalus solidus: insights into the molecular evolution of parasitism.</title>
        <authorList>
            <person name="Hebert F.O."/>
            <person name="Grambauer S."/>
            <person name="Barber I."/>
            <person name="Landry C.R."/>
            <person name="Aubin-Horth N."/>
        </authorList>
    </citation>
    <scope>NUCLEOTIDE SEQUENCE</scope>
</reference>
<evidence type="ECO:0000259" key="7">
    <source>
        <dbReference type="PROSITE" id="PS50003"/>
    </source>
</evidence>
<feature type="region of interest" description="Disordered" evidence="6">
    <location>
        <begin position="446"/>
        <end position="474"/>
    </location>
</feature>
<dbReference type="PROSITE" id="PS50003">
    <property type="entry name" value="PH_DOMAIN"/>
    <property type="match status" value="1"/>
</dbReference>
<dbReference type="SMART" id="SM00233">
    <property type="entry name" value="PH"/>
    <property type="match status" value="1"/>
</dbReference>
<dbReference type="SUPFAM" id="SSF103657">
    <property type="entry name" value="BAR/IMD domain-like"/>
    <property type="match status" value="1"/>
</dbReference>
<keyword evidence="5" id="KW-0175">Coiled coil</keyword>
<dbReference type="PROSITE" id="PS50297">
    <property type="entry name" value="ANK_REP_REGION"/>
    <property type="match status" value="1"/>
</dbReference>
<feature type="region of interest" description="Disordered" evidence="6">
    <location>
        <begin position="1012"/>
        <end position="1045"/>
    </location>
</feature>
<gene>
    <name evidence="9" type="ORF">TR117222</name>
</gene>
<dbReference type="InterPro" id="IPR036770">
    <property type="entry name" value="Ankyrin_rpt-contain_sf"/>
</dbReference>
<accession>A0A0X3NUR3</accession>
<dbReference type="PROSITE" id="PS50088">
    <property type="entry name" value="ANK_REPEAT"/>
    <property type="match status" value="1"/>
</dbReference>
<evidence type="ECO:0000256" key="2">
    <source>
        <dbReference type="ARBA" id="ARBA00022833"/>
    </source>
</evidence>
<feature type="compositionally biased region" description="Polar residues" evidence="6">
    <location>
        <begin position="1130"/>
        <end position="1147"/>
    </location>
</feature>
<feature type="repeat" description="ANK" evidence="3">
    <location>
        <begin position="837"/>
        <end position="861"/>
    </location>
</feature>
<feature type="compositionally biased region" description="Polar residues" evidence="6">
    <location>
        <begin position="488"/>
        <end position="497"/>
    </location>
</feature>
<dbReference type="Gene3D" id="2.30.29.30">
    <property type="entry name" value="Pleckstrin-homology domain (PH domain)/Phosphotyrosine-binding domain (PTB)"/>
    <property type="match status" value="1"/>
</dbReference>
<feature type="region of interest" description="Disordered" evidence="6">
    <location>
        <begin position="359"/>
        <end position="401"/>
    </location>
</feature>
<dbReference type="Gene3D" id="1.10.220.150">
    <property type="entry name" value="Arf GTPase activating protein"/>
    <property type="match status" value="1"/>
</dbReference>
<feature type="coiled-coil region" evidence="5">
    <location>
        <begin position="252"/>
        <end position="279"/>
    </location>
</feature>
<evidence type="ECO:0000259" key="8">
    <source>
        <dbReference type="PROSITE" id="PS50115"/>
    </source>
</evidence>
<protein>
    <submittedName>
        <fullName evidence="9">Uncharacterized protein</fullName>
    </submittedName>
</protein>
<feature type="compositionally biased region" description="Low complexity" evidence="6">
    <location>
        <begin position="1030"/>
        <end position="1045"/>
    </location>
</feature>
<dbReference type="InterPro" id="IPR037278">
    <property type="entry name" value="ARFGAP/RecO"/>
</dbReference>
<feature type="domain" description="Arf-GAP" evidence="8">
    <location>
        <begin position="541"/>
        <end position="661"/>
    </location>
</feature>
<dbReference type="Gene3D" id="1.25.40.950">
    <property type="match status" value="1"/>
</dbReference>
<dbReference type="InterPro" id="IPR027267">
    <property type="entry name" value="AH/BAR_dom_sf"/>
</dbReference>
<feature type="compositionally biased region" description="Polar residues" evidence="6">
    <location>
        <begin position="1094"/>
        <end position="1116"/>
    </location>
</feature>
<dbReference type="Pfam" id="PF16746">
    <property type="entry name" value="BAR_3"/>
    <property type="match status" value="1"/>
</dbReference>
<dbReference type="SUPFAM" id="SSF48403">
    <property type="entry name" value="Ankyrin repeat"/>
    <property type="match status" value="1"/>
</dbReference>
<dbReference type="PRINTS" id="PR00405">
    <property type="entry name" value="REVINTRACTNG"/>
</dbReference>
<keyword evidence="4" id="KW-0863">Zinc-finger</keyword>